<keyword evidence="2" id="KW-0378">Hydrolase</keyword>
<dbReference type="InterPro" id="IPR029767">
    <property type="entry name" value="WecB-like"/>
</dbReference>
<dbReference type="EMBL" id="JAPVER010000020">
    <property type="protein sequence ID" value="MCZ3367206.1"/>
    <property type="molecule type" value="Genomic_DNA"/>
</dbReference>
<sequence length="386" mass="43036">MESVEMNRKILYITGTRADYGLMRSVLFEMEKNPDIDLELAVTGMHLMNEFGMTINDIEKDGFRFHIVDATFHEDNKSSMVNFIGEFIKILSQLVLKVNPDIILLLGDRGEMLGGAIVGAYLSIPTAHLHGGEITSTVDEYARHAITKMVNIHLPATEKSAERIIKMGENPDNVFVVGAPGLDHILNEKLIDPQIISEKYNLDLSKPIILLVQHPTTLESKSASQQARETLDALVELENQAIIIYPNADAGGRKIIEVIKNYEDYPFIQTYKSIPSIEYLSLMNVASVMVGNSSSGIIEAPSFKLPAVNIGSRQEGRERASNVIDVNHDKEEIKNAIRKAIYDEEFRIVLQNSENPYGDGKTGKQVADILSNITLNNKLMNKKLNL</sequence>
<name>A0A9E5A010_9EURY</name>
<dbReference type="Proteomes" id="UP001074446">
    <property type="component" value="Unassembled WGS sequence"/>
</dbReference>
<dbReference type="RefSeq" id="WP_245611230.1">
    <property type="nucleotide sequence ID" value="NZ_JAPVER010000020.1"/>
</dbReference>
<accession>A0A9E5A010</accession>
<keyword evidence="2" id="KW-0326">Glycosidase</keyword>
<dbReference type="Gene3D" id="3.40.50.2000">
    <property type="entry name" value="Glycogen Phosphorylase B"/>
    <property type="match status" value="2"/>
</dbReference>
<reference evidence="2" key="1">
    <citation type="submission" date="2022-12" db="EMBL/GenBank/DDBJ databases">
        <title>Reclassification of two methanogenic archaea species isolated from the Kolyma lowland permafrost.</title>
        <authorList>
            <person name="Trubitsyn V.E."/>
            <person name="Rivkina E.M."/>
            <person name="Shcherbakova V.A."/>
        </authorList>
    </citation>
    <scope>NUCLEOTIDE SEQUENCE</scope>
    <source>
        <strain evidence="2">M2</strain>
        <strain evidence="3">MK4</strain>
    </source>
</reference>
<dbReference type="Pfam" id="PF02350">
    <property type="entry name" value="Epimerase_2"/>
    <property type="match status" value="1"/>
</dbReference>
<dbReference type="GO" id="GO:0004553">
    <property type="term" value="F:hydrolase activity, hydrolyzing O-glycosyl compounds"/>
    <property type="evidence" value="ECO:0007669"/>
    <property type="project" value="InterPro"/>
</dbReference>
<evidence type="ECO:0000313" key="4">
    <source>
        <dbReference type="Proteomes" id="UP001068021"/>
    </source>
</evidence>
<dbReference type="GO" id="GO:0006047">
    <property type="term" value="P:UDP-N-acetylglucosamine metabolic process"/>
    <property type="evidence" value="ECO:0007669"/>
    <property type="project" value="InterPro"/>
</dbReference>
<evidence type="ECO:0000313" key="3">
    <source>
        <dbReference type="EMBL" id="MCZ3373646.1"/>
    </source>
</evidence>
<evidence type="ECO:0000313" key="2">
    <source>
        <dbReference type="EMBL" id="MCZ3367206.1"/>
    </source>
</evidence>
<dbReference type="PANTHER" id="PTHR43174">
    <property type="entry name" value="UDP-N-ACETYLGLUCOSAMINE 2-EPIMERASE"/>
    <property type="match status" value="1"/>
</dbReference>
<feature type="domain" description="UDP-N-acetylglucosamine 2-epimerase" evidence="1">
    <location>
        <begin position="29"/>
        <end position="370"/>
    </location>
</feature>
<dbReference type="InterPro" id="IPR003331">
    <property type="entry name" value="UDP_GlcNAc_Epimerase_2_dom"/>
</dbReference>
<proteinExistence type="predicted"/>
<dbReference type="EMBL" id="JAPVES010000030">
    <property type="protein sequence ID" value="MCZ3373646.1"/>
    <property type="molecule type" value="Genomic_DNA"/>
</dbReference>
<dbReference type="PANTHER" id="PTHR43174:SF3">
    <property type="entry name" value="UDP-N-ACETYLGLUCOSAMINE 2-EPIMERASE"/>
    <property type="match status" value="1"/>
</dbReference>
<comment type="caution">
    <text evidence="2">The sequence shown here is derived from an EMBL/GenBank/DDBJ whole genome shotgun (WGS) entry which is preliminary data.</text>
</comment>
<dbReference type="InterPro" id="IPR020004">
    <property type="entry name" value="UDP-GlcNAc_Epase"/>
</dbReference>
<dbReference type="Proteomes" id="UP001068021">
    <property type="component" value="Unassembled WGS sequence"/>
</dbReference>
<dbReference type="NCBIfam" id="TIGR03568">
    <property type="entry name" value="NeuC_NnaA"/>
    <property type="match status" value="1"/>
</dbReference>
<evidence type="ECO:0000259" key="1">
    <source>
        <dbReference type="Pfam" id="PF02350"/>
    </source>
</evidence>
<gene>
    <name evidence="2" type="primary">neuC</name>
    <name evidence="3" type="ORF">O3H35_13435</name>
    <name evidence="2" type="ORF">O3H54_15055</name>
</gene>
<organism evidence="2 4">
    <name type="scientific">Methanobacterium veterum</name>
    <dbReference type="NCBI Taxonomy" id="408577"/>
    <lineage>
        <taxon>Archaea</taxon>
        <taxon>Methanobacteriati</taxon>
        <taxon>Methanobacteriota</taxon>
        <taxon>Methanomada group</taxon>
        <taxon>Methanobacteria</taxon>
        <taxon>Methanobacteriales</taxon>
        <taxon>Methanobacteriaceae</taxon>
        <taxon>Methanobacterium</taxon>
    </lineage>
</organism>
<dbReference type="SUPFAM" id="SSF53756">
    <property type="entry name" value="UDP-Glycosyltransferase/glycogen phosphorylase"/>
    <property type="match status" value="1"/>
</dbReference>
<dbReference type="AlphaFoldDB" id="A0A9E5A010"/>
<keyword evidence="4" id="KW-1185">Reference proteome</keyword>
<dbReference type="CDD" id="cd03786">
    <property type="entry name" value="GTB_UDP-GlcNAc_2-Epimerase"/>
    <property type="match status" value="1"/>
</dbReference>
<dbReference type="EC" id="3.2.1.183" evidence="2"/>
<protein>
    <submittedName>
        <fullName evidence="2">UDP-N-acetylglucosamine 2-epimerase</fullName>
        <ecNumber evidence="2">3.2.1.183</ecNumber>
    </submittedName>
</protein>